<feature type="chain" id="PRO_5042233680" evidence="1">
    <location>
        <begin position="21"/>
        <end position="124"/>
    </location>
</feature>
<feature type="signal peptide" evidence="1">
    <location>
        <begin position="1"/>
        <end position="20"/>
    </location>
</feature>
<evidence type="ECO:0000313" key="2">
    <source>
        <dbReference type="EMBL" id="KAH8690035.1"/>
    </source>
</evidence>
<keyword evidence="1" id="KW-0732">Signal</keyword>
<evidence type="ECO:0000256" key="1">
    <source>
        <dbReference type="SAM" id="SignalP"/>
    </source>
</evidence>
<comment type="caution">
    <text evidence="2">The sequence shown here is derived from an EMBL/GenBank/DDBJ whole genome shotgun (WGS) entry which is preliminary data.</text>
</comment>
<dbReference type="Proteomes" id="UP001201262">
    <property type="component" value="Unassembled WGS sequence"/>
</dbReference>
<protein>
    <submittedName>
        <fullName evidence="2">Uncharacterized protein</fullName>
    </submittedName>
</protein>
<keyword evidence="3" id="KW-1185">Reference proteome</keyword>
<evidence type="ECO:0000313" key="3">
    <source>
        <dbReference type="Proteomes" id="UP001201262"/>
    </source>
</evidence>
<dbReference type="GeneID" id="70251828"/>
<dbReference type="EMBL" id="JAJTJA010000014">
    <property type="protein sequence ID" value="KAH8690035.1"/>
    <property type="molecule type" value="Genomic_DNA"/>
</dbReference>
<gene>
    <name evidence="2" type="ORF">BGW36DRAFT_440840</name>
</gene>
<proteinExistence type="predicted"/>
<dbReference type="AlphaFoldDB" id="A0AAD4KIB7"/>
<name>A0AAD4KIB7_9EURO</name>
<accession>A0AAD4KIB7</accession>
<reference evidence="2" key="1">
    <citation type="submission" date="2021-12" db="EMBL/GenBank/DDBJ databases">
        <title>Convergent genome expansion in fungi linked to evolution of root-endophyte symbiosis.</title>
        <authorList>
            <consortium name="DOE Joint Genome Institute"/>
            <person name="Ke Y.-H."/>
            <person name="Bonito G."/>
            <person name="Liao H.-L."/>
            <person name="Looney B."/>
            <person name="Rojas-Flechas A."/>
            <person name="Nash J."/>
            <person name="Hameed K."/>
            <person name="Schadt C."/>
            <person name="Martin F."/>
            <person name="Crous P.W."/>
            <person name="Miettinen O."/>
            <person name="Magnuson J.K."/>
            <person name="Labbe J."/>
            <person name="Jacobson D."/>
            <person name="Doktycz M.J."/>
            <person name="Veneault-Fourrey C."/>
            <person name="Kuo A."/>
            <person name="Mondo S."/>
            <person name="Calhoun S."/>
            <person name="Riley R."/>
            <person name="Ohm R."/>
            <person name="LaButti K."/>
            <person name="Andreopoulos B."/>
            <person name="Pangilinan J."/>
            <person name="Nolan M."/>
            <person name="Tritt A."/>
            <person name="Clum A."/>
            <person name="Lipzen A."/>
            <person name="Daum C."/>
            <person name="Barry K."/>
            <person name="Grigoriev I.V."/>
            <person name="Vilgalys R."/>
        </authorList>
    </citation>
    <scope>NUCLEOTIDE SEQUENCE</scope>
    <source>
        <strain evidence="2">PMI_201</strain>
    </source>
</reference>
<dbReference type="RefSeq" id="XP_046066318.1">
    <property type="nucleotide sequence ID" value="XM_046221541.1"/>
</dbReference>
<sequence length="124" mass="14847">MNILPTFLWGCLLWLGVVAAQSWYSLFRNNLIARKTGLRFHIIPISHLNHFWMLVDKHVLRYVKLIFGDSAFTRYNWMGWELHGRYYSHHELGDAFMLVTPGRNWLYIGHPDIVMDLVWSKRKM</sequence>
<organism evidence="2 3">
    <name type="scientific">Talaromyces proteolyticus</name>
    <dbReference type="NCBI Taxonomy" id="1131652"/>
    <lineage>
        <taxon>Eukaryota</taxon>
        <taxon>Fungi</taxon>
        <taxon>Dikarya</taxon>
        <taxon>Ascomycota</taxon>
        <taxon>Pezizomycotina</taxon>
        <taxon>Eurotiomycetes</taxon>
        <taxon>Eurotiomycetidae</taxon>
        <taxon>Eurotiales</taxon>
        <taxon>Trichocomaceae</taxon>
        <taxon>Talaromyces</taxon>
        <taxon>Talaromyces sect. Bacilispori</taxon>
    </lineage>
</organism>